<dbReference type="AlphaFoldDB" id="A0A2V0P0P9"/>
<dbReference type="Proteomes" id="UP000247498">
    <property type="component" value="Unassembled WGS sequence"/>
</dbReference>
<accession>A0A2V0P0P9</accession>
<keyword evidence="9" id="KW-1185">Reference proteome</keyword>
<evidence type="ECO:0000313" key="9">
    <source>
        <dbReference type="Proteomes" id="UP000247498"/>
    </source>
</evidence>
<comment type="catalytic activity">
    <reaction evidence="1">
        <text>alpha-D-glucose 6-phosphate = beta-D-glucose 6-phosphate</text>
        <dbReference type="Rhea" id="RHEA:16249"/>
        <dbReference type="ChEBI" id="CHEBI:58225"/>
        <dbReference type="ChEBI" id="CHEBI:58247"/>
        <dbReference type="EC" id="5.1.3.15"/>
    </reaction>
</comment>
<comment type="caution">
    <text evidence="8">The sequence shown here is derived from an EMBL/GenBank/DDBJ whole genome shotgun (WGS) entry which is preliminary data.</text>
</comment>
<sequence length="280" mass="30111">MGIVKDDAHGLDKVVLKTPQGASSEVFLHGAHVTSFKTASGKDVMFLSKESVFKPPKAIRGGVPVCFPQFGQLGPLGQHGFARNTAFEVVESSDSSVTLLLKASGREDERYPHPFELRVSVKLEDEALTQEMTATNTGDKPMDFTCALHTYFSVSSIEKVHVEGLDGVGYTDSLQGGKPLTQDGPVVFRQEVDRIYLATPDTIKIVDEGAGSCVEITKTGFPDAVVWNPWIDKSKAMGDFGDDEYQVMLCIEPAVAGSGAVTLAPGKRWTGTQSLALSNL</sequence>
<organism evidence="8 9">
    <name type="scientific">Raphidocelis subcapitata</name>
    <dbReference type="NCBI Taxonomy" id="307507"/>
    <lineage>
        <taxon>Eukaryota</taxon>
        <taxon>Viridiplantae</taxon>
        <taxon>Chlorophyta</taxon>
        <taxon>core chlorophytes</taxon>
        <taxon>Chlorophyceae</taxon>
        <taxon>CS clade</taxon>
        <taxon>Sphaeropleales</taxon>
        <taxon>Selenastraceae</taxon>
        <taxon>Raphidocelis</taxon>
    </lineage>
</organism>
<dbReference type="GO" id="GO:0005975">
    <property type="term" value="P:carbohydrate metabolic process"/>
    <property type="evidence" value="ECO:0007669"/>
    <property type="project" value="InterPro"/>
</dbReference>
<evidence type="ECO:0000256" key="2">
    <source>
        <dbReference type="ARBA" id="ARBA00005866"/>
    </source>
</evidence>
<evidence type="ECO:0000256" key="7">
    <source>
        <dbReference type="PIRSR" id="PIRSR016020-2"/>
    </source>
</evidence>
<dbReference type="GO" id="GO:0047938">
    <property type="term" value="F:glucose-6-phosphate 1-epimerase activity"/>
    <property type="evidence" value="ECO:0007669"/>
    <property type="project" value="UniProtKB-UniRule"/>
</dbReference>
<dbReference type="STRING" id="307507.A0A2V0P0P9"/>
<gene>
    <name evidence="8" type="ORF">Rsub_06577</name>
</gene>
<evidence type="ECO:0000256" key="4">
    <source>
        <dbReference type="ARBA" id="ARBA00023235"/>
    </source>
</evidence>
<dbReference type="Gene3D" id="2.70.98.10">
    <property type="match status" value="1"/>
</dbReference>
<reference evidence="8 9" key="1">
    <citation type="journal article" date="2018" name="Sci. Rep.">
        <title>Raphidocelis subcapitata (=Pseudokirchneriella subcapitata) provides an insight into genome evolution and environmental adaptations in the Sphaeropleales.</title>
        <authorList>
            <person name="Suzuki S."/>
            <person name="Yamaguchi H."/>
            <person name="Nakajima N."/>
            <person name="Kawachi M."/>
        </authorList>
    </citation>
    <scope>NUCLEOTIDE SEQUENCE [LARGE SCALE GENOMIC DNA]</scope>
    <source>
        <strain evidence="8 9">NIES-35</strain>
    </source>
</reference>
<feature type="binding site" evidence="7">
    <location>
        <position position="60"/>
    </location>
    <ligand>
        <name>substrate</name>
    </ligand>
</feature>
<evidence type="ECO:0000256" key="3">
    <source>
        <dbReference type="ARBA" id="ARBA00012083"/>
    </source>
</evidence>
<evidence type="ECO:0000313" key="8">
    <source>
        <dbReference type="EMBL" id="GBF93444.1"/>
    </source>
</evidence>
<dbReference type="InterPro" id="IPR014718">
    <property type="entry name" value="GH-type_carb-bd"/>
</dbReference>
<dbReference type="InterPro" id="IPR011013">
    <property type="entry name" value="Gal_mutarotase_sf_dom"/>
</dbReference>
<dbReference type="EMBL" id="BDRX01000041">
    <property type="protein sequence ID" value="GBF93444.1"/>
    <property type="molecule type" value="Genomic_DNA"/>
</dbReference>
<comment type="similarity">
    <text evidence="2 5">Belongs to the glucose-6-phosphate 1-epimerase family.</text>
</comment>
<dbReference type="EC" id="5.1.3.15" evidence="3 5"/>
<dbReference type="PANTHER" id="PTHR11122">
    <property type="entry name" value="APOSPORY-ASSOCIATED PROTEIN C-RELATED"/>
    <property type="match status" value="1"/>
</dbReference>
<dbReference type="InParanoid" id="A0A2V0P0P9"/>
<feature type="binding site" evidence="7">
    <location>
        <position position="78"/>
    </location>
    <ligand>
        <name>substrate</name>
    </ligand>
</feature>
<dbReference type="FunCoup" id="A0A2V0P0P9">
    <property type="interactions" value="2156"/>
</dbReference>
<dbReference type="OrthoDB" id="1659429at2759"/>
<evidence type="ECO:0000256" key="6">
    <source>
        <dbReference type="PIRSR" id="PIRSR016020-1"/>
    </source>
</evidence>
<dbReference type="CDD" id="cd09020">
    <property type="entry name" value="D-hex-6-P-epi_like"/>
    <property type="match status" value="1"/>
</dbReference>
<dbReference type="PIRSF" id="PIRSF016020">
    <property type="entry name" value="PHexose_mutarotase"/>
    <property type="match status" value="1"/>
</dbReference>
<evidence type="ECO:0000256" key="1">
    <source>
        <dbReference type="ARBA" id="ARBA00001096"/>
    </source>
</evidence>
<dbReference type="PANTHER" id="PTHR11122:SF13">
    <property type="entry name" value="GLUCOSE-6-PHOSPHATE 1-EPIMERASE"/>
    <property type="match status" value="1"/>
</dbReference>
<dbReference type="InterPro" id="IPR008183">
    <property type="entry name" value="Aldose_1/G6P_1-epimerase"/>
</dbReference>
<name>A0A2V0P0P9_9CHLO</name>
<feature type="binding site" evidence="7">
    <location>
        <position position="83"/>
    </location>
    <ligand>
        <name>substrate</name>
    </ligand>
</feature>
<keyword evidence="4 5" id="KW-0413">Isomerase</keyword>
<protein>
    <recommendedName>
        <fullName evidence="3 5">glucose-6-phosphate 1-epimerase</fullName>
        <ecNumber evidence="3 5">5.1.3.15</ecNumber>
    </recommendedName>
</protein>
<evidence type="ECO:0000256" key="5">
    <source>
        <dbReference type="PIRNR" id="PIRNR016020"/>
    </source>
</evidence>
<dbReference type="InterPro" id="IPR025532">
    <property type="entry name" value="G6P_1-epimerase"/>
</dbReference>
<dbReference type="SUPFAM" id="SSF74650">
    <property type="entry name" value="Galactose mutarotase-like"/>
    <property type="match status" value="1"/>
</dbReference>
<feature type="active site" evidence="6">
    <location>
        <position position="252"/>
    </location>
</feature>
<dbReference type="GO" id="GO:0005737">
    <property type="term" value="C:cytoplasm"/>
    <property type="evidence" value="ECO:0007669"/>
    <property type="project" value="TreeGrafter"/>
</dbReference>
<feature type="active site" evidence="6">
    <location>
        <position position="149"/>
    </location>
</feature>
<dbReference type="GO" id="GO:0030246">
    <property type="term" value="F:carbohydrate binding"/>
    <property type="evidence" value="ECO:0007669"/>
    <property type="project" value="UniProtKB-UniRule"/>
</dbReference>
<proteinExistence type="inferred from homology"/>
<dbReference type="Pfam" id="PF01263">
    <property type="entry name" value="Aldose_epim"/>
    <property type="match status" value="1"/>
</dbReference>